<evidence type="ECO:0000256" key="1">
    <source>
        <dbReference type="SAM" id="MobiDB-lite"/>
    </source>
</evidence>
<gene>
    <name evidence="2" type="ORF">PEP31012_01314</name>
</gene>
<evidence type="ECO:0000313" key="3">
    <source>
        <dbReference type="Proteomes" id="UP000400981"/>
    </source>
</evidence>
<evidence type="ECO:0000313" key="2">
    <source>
        <dbReference type="EMBL" id="VVD85211.1"/>
    </source>
</evidence>
<feature type="region of interest" description="Disordered" evidence="1">
    <location>
        <begin position="28"/>
        <end position="78"/>
    </location>
</feature>
<reference evidence="2 3" key="1">
    <citation type="submission" date="2019-08" db="EMBL/GenBank/DDBJ databases">
        <authorList>
            <person name="Peeters C."/>
        </authorList>
    </citation>
    <scope>NUCLEOTIDE SEQUENCE [LARGE SCALE GENOMIC DNA]</scope>
    <source>
        <strain evidence="2 3">LMG 31012</strain>
    </source>
</reference>
<feature type="compositionally biased region" description="Basic and acidic residues" evidence="1">
    <location>
        <begin position="45"/>
        <end position="57"/>
    </location>
</feature>
<sequence length="123" mass="13678">MGKRGGFRDASRARIGASEGATFLWNRVRSADPRSPGKGPVRGGLKRDVGAWRKPRPEPNPSVRHRRRLHASGDGGGHRLAGGLEQCKALGFVLRDFVERGVQVFELLLEHLPMLRQRLQEHA</sequence>
<name>A0A5E4TCN6_9BURK</name>
<organism evidence="2 3">
    <name type="scientific">Pandoraea eparura</name>
    <dbReference type="NCBI Taxonomy" id="2508291"/>
    <lineage>
        <taxon>Bacteria</taxon>
        <taxon>Pseudomonadati</taxon>
        <taxon>Pseudomonadota</taxon>
        <taxon>Betaproteobacteria</taxon>
        <taxon>Burkholderiales</taxon>
        <taxon>Burkholderiaceae</taxon>
        <taxon>Pandoraea</taxon>
    </lineage>
</organism>
<dbReference type="Proteomes" id="UP000400981">
    <property type="component" value="Unassembled WGS sequence"/>
</dbReference>
<keyword evidence="3" id="KW-1185">Reference proteome</keyword>
<dbReference type="AlphaFoldDB" id="A0A5E4TCN6"/>
<accession>A0A5E4TCN6</accession>
<dbReference type="EMBL" id="CABPSH010000002">
    <property type="protein sequence ID" value="VVD85211.1"/>
    <property type="molecule type" value="Genomic_DNA"/>
</dbReference>
<proteinExistence type="predicted"/>
<protein>
    <submittedName>
        <fullName evidence="2">Uncharacterized protein</fullName>
    </submittedName>
</protein>